<dbReference type="InterPro" id="IPR050930">
    <property type="entry name" value="MFS_Vesicular_Transporter"/>
</dbReference>
<evidence type="ECO:0000256" key="4">
    <source>
        <dbReference type="ARBA" id="ARBA00022989"/>
    </source>
</evidence>
<comment type="subcellular location">
    <subcellularLocation>
        <location evidence="1">Membrane</location>
        <topology evidence="1">Multi-pass membrane protein</topology>
    </subcellularLocation>
</comment>
<accession>A0A3S3NPX4</accession>
<evidence type="ECO:0000256" key="1">
    <source>
        <dbReference type="ARBA" id="ARBA00004141"/>
    </source>
</evidence>
<sequence length="200" mass="22453">MTNTVLEASKQKIRDLLQQCRGSRKLVLLMVAIALLLDNMLLTCIVPIIPGFLFELNHEKTMAKVNETIKASAERTSTEINRSVEIESPQLLQDAIERQNNKSIENGCRCDEIEANPTTTLDSIVKTTQYPPPVTQSSEEQIRHRELMDENLEVGILFASKPVIQAITNPFVGTMTNNSLDIFEMLFVINIVGEEIPDNI</sequence>
<feature type="transmembrane region" description="Helical" evidence="6">
    <location>
        <begin position="26"/>
        <end position="54"/>
    </location>
</feature>
<dbReference type="EMBL" id="NCKU01003775">
    <property type="protein sequence ID" value="RWS06940.1"/>
    <property type="molecule type" value="Genomic_DNA"/>
</dbReference>
<reference evidence="7" key="2">
    <citation type="submission" date="2018-11" db="EMBL/GenBank/DDBJ databases">
        <title>Trombidioid mite genomics.</title>
        <authorList>
            <person name="Dong X."/>
        </authorList>
    </citation>
    <scope>NUCLEOTIDE SEQUENCE</scope>
    <source>
        <strain evidence="7">UoL-WK</strain>
    </source>
</reference>
<dbReference type="PANTHER" id="PTHR23506">
    <property type="entry name" value="GH10249P"/>
    <property type="match status" value="1"/>
</dbReference>
<protein>
    <submittedName>
        <fullName evidence="7">Major Facilitator-like protein 4</fullName>
    </submittedName>
</protein>
<dbReference type="GO" id="GO:0015842">
    <property type="term" value="P:aminergic neurotransmitter loading into synaptic vesicle"/>
    <property type="evidence" value="ECO:0007669"/>
    <property type="project" value="TreeGrafter"/>
</dbReference>
<evidence type="ECO:0000256" key="3">
    <source>
        <dbReference type="ARBA" id="ARBA00022692"/>
    </source>
</evidence>
<dbReference type="PANTHER" id="PTHR23506:SF23">
    <property type="entry name" value="GH10249P"/>
    <property type="match status" value="1"/>
</dbReference>
<keyword evidence="3 6" id="KW-0812">Transmembrane</keyword>
<evidence type="ECO:0000313" key="9">
    <source>
        <dbReference type="Proteomes" id="UP000285301"/>
    </source>
</evidence>
<gene>
    <name evidence="8" type="ORF">B4U79_04722</name>
    <name evidence="7" type="ORF">B4U79_15663</name>
</gene>
<dbReference type="OrthoDB" id="6436603at2759"/>
<proteinExistence type="predicted"/>
<evidence type="ECO:0000256" key="2">
    <source>
        <dbReference type="ARBA" id="ARBA00022448"/>
    </source>
</evidence>
<keyword evidence="4 6" id="KW-1133">Transmembrane helix</keyword>
<dbReference type="GO" id="GO:0043195">
    <property type="term" value="C:terminal bouton"/>
    <property type="evidence" value="ECO:0007669"/>
    <property type="project" value="TreeGrafter"/>
</dbReference>
<keyword evidence="9" id="KW-1185">Reference proteome</keyword>
<dbReference type="EMBL" id="NCKU01003131">
    <property type="protein sequence ID" value="RWS08117.1"/>
    <property type="molecule type" value="Genomic_DNA"/>
</dbReference>
<name>A0A3S3NPX4_9ACAR</name>
<reference evidence="7 9" key="1">
    <citation type="journal article" date="2018" name="Gigascience">
        <title>Genomes of trombidid mites reveal novel predicted allergens and laterally-transferred genes associated with secondary metabolism.</title>
        <authorList>
            <person name="Dong X."/>
            <person name="Chaisiri K."/>
            <person name="Xia D."/>
            <person name="Armstrong S.D."/>
            <person name="Fang Y."/>
            <person name="Donnelly M.J."/>
            <person name="Kadowaki T."/>
            <person name="McGarry J.W."/>
            <person name="Darby A.C."/>
            <person name="Makepeace B.L."/>
        </authorList>
    </citation>
    <scope>NUCLEOTIDE SEQUENCE [LARGE SCALE GENOMIC DNA]</scope>
    <source>
        <strain evidence="7">UoL-WK</strain>
    </source>
</reference>
<keyword evidence="5 6" id="KW-0472">Membrane</keyword>
<dbReference type="GO" id="GO:0005335">
    <property type="term" value="F:serotonin:sodium:chloride symporter activity"/>
    <property type="evidence" value="ECO:0007669"/>
    <property type="project" value="TreeGrafter"/>
</dbReference>
<keyword evidence="2" id="KW-0813">Transport</keyword>
<dbReference type="STRING" id="1965070.A0A3S3NPX4"/>
<evidence type="ECO:0000313" key="8">
    <source>
        <dbReference type="EMBL" id="RWS08117.1"/>
    </source>
</evidence>
<organism evidence="7 9">
    <name type="scientific">Dinothrombium tinctorium</name>
    <dbReference type="NCBI Taxonomy" id="1965070"/>
    <lineage>
        <taxon>Eukaryota</taxon>
        <taxon>Metazoa</taxon>
        <taxon>Ecdysozoa</taxon>
        <taxon>Arthropoda</taxon>
        <taxon>Chelicerata</taxon>
        <taxon>Arachnida</taxon>
        <taxon>Acari</taxon>
        <taxon>Acariformes</taxon>
        <taxon>Trombidiformes</taxon>
        <taxon>Prostigmata</taxon>
        <taxon>Anystina</taxon>
        <taxon>Parasitengona</taxon>
        <taxon>Trombidioidea</taxon>
        <taxon>Trombidiidae</taxon>
        <taxon>Dinothrombium</taxon>
    </lineage>
</organism>
<dbReference type="Proteomes" id="UP000285301">
    <property type="component" value="Unassembled WGS sequence"/>
</dbReference>
<evidence type="ECO:0000313" key="7">
    <source>
        <dbReference type="EMBL" id="RWS06940.1"/>
    </source>
</evidence>
<dbReference type="GO" id="GO:0030672">
    <property type="term" value="C:synaptic vesicle membrane"/>
    <property type="evidence" value="ECO:0007669"/>
    <property type="project" value="TreeGrafter"/>
</dbReference>
<dbReference type="AlphaFoldDB" id="A0A3S3NPX4"/>
<evidence type="ECO:0000256" key="5">
    <source>
        <dbReference type="ARBA" id="ARBA00023136"/>
    </source>
</evidence>
<comment type="caution">
    <text evidence="7">The sequence shown here is derived from an EMBL/GenBank/DDBJ whole genome shotgun (WGS) entry which is preliminary data.</text>
</comment>
<evidence type="ECO:0000256" key="6">
    <source>
        <dbReference type="SAM" id="Phobius"/>
    </source>
</evidence>